<reference evidence="1 2" key="1">
    <citation type="journal article" date="2012" name="J. Bacteriol.">
        <title>Draft Genome Sequence of Plant Growth-Promoting Rhizobium Mesorhizobium amorphae, Isolated from Zinc-Lead Mine Tailings.</title>
        <authorList>
            <person name="Hao X."/>
            <person name="Lin Y."/>
            <person name="Johnstone L."/>
            <person name="Baltrus D.A."/>
            <person name="Miller S.J."/>
            <person name="Wei G."/>
            <person name="Rensing C."/>
        </authorList>
    </citation>
    <scope>NUCLEOTIDE SEQUENCE [LARGE SCALE GENOMIC DNA]</scope>
    <source>
        <strain evidence="1 2">CCNWGS0123</strain>
    </source>
</reference>
<sequence length="59" mass="6293">MVGPSCGAAVLLGFQRFFIDLVAMSASKNKQDSHDQLTVEKIKSVTAGQGEQWATVQAP</sequence>
<proteinExistence type="predicted"/>
<dbReference type="RefSeq" id="WP_006205744.1">
    <property type="nucleotide sequence ID" value="NZ_AGSN01000211.1"/>
</dbReference>
<name>G6YIZ4_9HYPH</name>
<dbReference type="Proteomes" id="UP000002949">
    <property type="component" value="Unassembled WGS sequence"/>
</dbReference>
<evidence type="ECO:0000313" key="1">
    <source>
        <dbReference type="EMBL" id="EHH05498.1"/>
    </source>
</evidence>
<dbReference type="EMBL" id="AGSN01000211">
    <property type="protein sequence ID" value="EHH05498.1"/>
    <property type="molecule type" value="Genomic_DNA"/>
</dbReference>
<protein>
    <submittedName>
        <fullName evidence="1">Uncharacterized protein</fullName>
    </submittedName>
</protein>
<dbReference type="KEGG" id="mamo:A6B35_29755"/>
<gene>
    <name evidence="1" type="ORF">MEA186_29847</name>
</gene>
<organism evidence="1 2">
    <name type="scientific">Mesorhizobium amorphae CCNWGS0123</name>
    <dbReference type="NCBI Taxonomy" id="1082933"/>
    <lineage>
        <taxon>Bacteria</taxon>
        <taxon>Pseudomonadati</taxon>
        <taxon>Pseudomonadota</taxon>
        <taxon>Alphaproteobacteria</taxon>
        <taxon>Hyphomicrobiales</taxon>
        <taxon>Phyllobacteriaceae</taxon>
        <taxon>Mesorhizobium</taxon>
    </lineage>
</organism>
<accession>G6YIZ4</accession>
<keyword evidence="2" id="KW-1185">Reference proteome</keyword>
<dbReference type="AlphaFoldDB" id="G6YIZ4"/>
<evidence type="ECO:0000313" key="2">
    <source>
        <dbReference type="Proteomes" id="UP000002949"/>
    </source>
</evidence>